<dbReference type="SUPFAM" id="SSF52540">
    <property type="entry name" value="P-loop containing nucleoside triphosphate hydrolases"/>
    <property type="match status" value="1"/>
</dbReference>
<protein>
    <submittedName>
        <fullName evidence="1">Uncharacterized protein</fullName>
    </submittedName>
</protein>
<evidence type="ECO:0000313" key="2">
    <source>
        <dbReference type="Proteomes" id="UP000019489"/>
    </source>
</evidence>
<dbReference type="AlphaFoldDB" id="W9G1B4"/>
<dbReference type="Gene3D" id="3.40.50.300">
    <property type="entry name" value="P-loop containing nucleotide triphosphate hydrolases"/>
    <property type="match status" value="1"/>
</dbReference>
<dbReference type="STRING" id="1386089.N865_19970"/>
<dbReference type="EMBL" id="AWSA01000066">
    <property type="protein sequence ID" value="EWS99885.1"/>
    <property type="molecule type" value="Genomic_DNA"/>
</dbReference>
<dbReference type="Pfam" id="PF13481">
    <property type="entry name" value="AAA_25"/>
    <property type="match status" value="1"/>
</dbReference>
<proteinExistence type="predicted"/>
<dbReference type="InterPro" id="IPR027417">
    <property type="entry name" value="P-loop_NTPase"/>
</dbReference>
<comment type="caution">
    <text evidence="1">The sequence shown here is derived from an EMBL/GenBank/DDBJ whole genome shotgun (WGS) entry which is preliminary data.</text>
</comment>
<sequence>MLLEHLEDAPEHDRFRIEQVMPSESNTLIVAQRKAGKTTVCLNLARSLLLGVPFLDAFPVQQATGTVAFINLELSPAMLRSWASGMGIPGNRLVTVNARGLGNPLETQQRRSQLADQLREYQVEAVIVDPFSVAFPGEDANNSTEVRRWLSDIEEMARGDLGISDLIITAHAGWNADRRARGASALEDWPDSIIRLGLAGNSRTFSATGRDVSVQETSMGFDHRTRVLRLTRESPTRLGSTPSIDPHIVEVVRSSPGISTSAIGAAMRTRGVNFRNGDENRALRRLVEAGVLRVTIGSKGSKLYHPVD</sequence>
<evidence type="ECO:0000313" key="1">
    <source>
        <dbReference type="EMBL" id="EWS99885.1"/>
    </source>
</evidence>
<dbReference type="Proteomes" id="UP000019489">
    <property type="component" value="Unassembled WGS sequence"/>
</dbReference>
<dbReference type="RefSeq" id="WP_034809724.1">
    <property type="nucleotide sequence ID" value="NZ_AWSA01000066.1"/>
</dbReference>
<name>W9G1B4_9MICO</name>
<accession>W9G1B4</accession>
<dbReference type="eggNOG" id="COG0467">
    <property type="taxonomic scope" value="Bacteria"/>
</dbReference>
<gene>
    <name evidence="1" type="ORF">N865_19970</name>
</gene>
<reference evidence="1 2" key="1">
    <citation type="submission" date="2013-08" db="EMBL/GenBank/DDBJ databases">
        <title>Intrasporangium oryzae NRRL B-24470.</title>
        <authorList>
            <person name="Liu H."/>
            <person name="Wang G."/>
        </authorList>
    </citation>
    <scope>NUCLEOTIDE SEQUENCE [LARGE SCALE GENOMIC DNA]</scope>
    <source>
        <strain evidence="1 2">NRRL B-24470</strain>
    </source>
</reference>
<keyword evidence="2" id="KW-1185">Reference proteome</keyword>
<organism evidence="1 2">
    <name type="scientific">Intrasporangium oryzae NRRL B-24470</name>
    <dbReference type="NCBI Taxonomy" id="1386089"/>
    <lineage>
        <taxon>Bacteria</taxon>
        <taxon>Bacillati</taxon>
        <taxon>Actinomycetota</taxon>
        <taxon>Actinomycetes</taxon>
        <taxon>Micrococcales</taxon>
        <taxon>Intrasporangiaceae</taxon>
        <taxon>Intrasporangium</taxon>
    </lineage>
</organism>